<proteinExistence type="predicted"/>
<dbReference type="SUPFAM" id="SSF56672">
    <property type="entry name" value="DNA/RNA polymerases"/>
    <property type="match status" value="1"/>
</dbReference>
<name>A0A7S1I8F4_9EUGL</name>
<dbReference type="EMBL" id="HBGA01042805">
    <property type="protein sequence ID" value="CAD9004467.1"/>
    <property type="molecule type" value="Transcribed_RNA"/>
</dbReference>
<evidence type="ECO:0000313" key="2">
    <source>
        <dbReference type="EMBL" id="CAD9004467.1"/>
    </source>
</evidence>
<sequence length="159" mass="17748">MLEAFLAHAGLPKQWVAVILSFLKGPIGFLVGRRVSAEWMYPGGGIRQGDTLSPALFALITALLCRKLEQKMPGVKTFLYADDSLLWVEGNPQEVSRTVAELKEIMREYGNYTGQRLNLSKCSAILQGDWGQVPISHIEGIQVEKYVRYLGWHLGEMAP</sequence>
<dbReference type="Pfam" id="PF00078">
    <property type="entry name" value="RVT_1"/>
    <property type="match status" value="1"/>
</dbReference>
<dbReference type="InterPro" id="IPR043128">
    <property type="entry name" value="Rev_trsase/Diguanyl_cyclase"/>
</dbReference>
<dbReference type="AlphaFoldDB" id="A0A7S1I8F4"/>
<dbReference type="PROSITE" id="PS50878">
    <property type="entry name" value="RT_POL"/>
    <property type="match status" value="1"/>
</dbReference>
<organism evidence="2">
    <name type="scientific">Eutreptiella gymnastica</name>
    <dbReference type="NCBI Taxonomy" id="73025"/>
    <lineage>
        <taxon>Eukaryota</taxon>
        <taxon>Discoba</taxon>
        <taxon>Euglenozoa</taxon>
        <taxon>Euglenida</taxon>
        <taxon>Spirocuta</taxon>
        <taxon>Euglenophyceae</taxon>
        <taxon>Eutreptiales</taxon>
        <taxon>Eutreptiaceae</taxon>
        <taxon>Eutreptiella</taxon>
    </lineage>
</organism>
<reference evidence="2" key="1">
    <citation type="submission" date="2021-01" db="EMBL/GenBank/DDBJ databases">
        <authorList>
            <person name="Corre E."/>
            <person name="Pelletier E."/>
            <person name="Niang G."/>
            <person name="Scheremetjew M."/>
            <person name="Finn R."/>
            <person name="Kale V."/>
            <person name="Holt S."/>
            <person name="Cochrane G."/>
            <person name="Meng A."/>
            <person name="Brown T."/>
            <person name="Cohen L."/>
        </authorList>
    </citation>
    <scope>NUCLEOTIDE SEQUENCE</scope>
    <source>
        <strain evidence="2">NIES-381</strain>
    </source>
</reference>
<protein>
    <recommendedName>
        <fullName evidence="1">Reverse transcriptase domain-containing protein</fullName>
    </recommendedName>
</protein>
<dbReference type="InterPro" id="IPR000477">
    <property type="entry name" value="RT_dom"/>
</dbReference>
<feature type="domain" description="Reverse transcriptase" evidence="1">
    <location>
        <begin position="1"/>
        <end position="154"/>
    </location>
</feature>
<dbReference type="Gene3D" id="3.30.70.270">
    <property type="match status" value="1"/>
</dbReference>
<evidence type="ECO:0000259" key="1">
    <source>
        <dbReference type="PROSITE" id="PS50878"/>
    </source>
</evidence>
<accession>A0A7S1I8F4</accession>
<dbReference type="InterPro" id="IPR043502">
    <property type="entry name" value="DNA/RNA_pol_sf"/>
</dbReference>
<gene>
    <name evidence="2" type="ORF">EGYM00392_LOCUS15552</name>
</gene>